<dbReference type="SMART" id="SM00388">
    <property type="entry name" value="HisKA"/>
    <property type="match status" value="1"/>
</dbReference>
<dbReference type="InterPro" id="IPR029016">
    <property type="entry name" value="GAF-like_dom_sf"/>
</dbReference>
<evidence type="ECO:0000256" key="3">
    <source>
        <dbReference type="ARBA" id="ARBA00022606"/>
    </source>
</evidence>
<dbReference type="Pfam" id="PF02518">
    <property type="entry name" value="HATPase_c"/>
    <property type="match status" value="2"/>
</dbReference>
<evidence type="ECO:0000256" key="4">
    <source>
        <dbReference type="ARBA" id="ARBA00022679"/>
    </source>
</evidence>
<feature type="region of interest" description="Disordered" evidence="12">
    <location>
        <begin position="77"/>
        <end position="129"/>
    </location>
</feature>
<feature type="region of interest" description="Disordered" evidence="12">
    <location>
        <begin position="1153"/>
        <end position="1204"/>
    </location>
</feature>
<dbReference type="InterPro" id="IPR011006">
    <property type="entry name" value="CheY-like_superfamily"/>
</dbReference>
<dbReference type="Gene3D" id="3.30.565.10">
    <property type="entry name" value="Histidine kinase-like ATPase, C-terminal domain"/>
    <property type="match status" value="1"/>
</dbReference>
<proteinExistence type="predicted"/>
<evidence type="ECO:0000256" key="2">
    <source>
        <dbReference type="ARBA" id="ARBA00022553"/>
    </source>
</evidence>
<feature type="compositionally biased region" description="Basic and acidic residues" evidence="12">
    <location>
        <begin position="1098"/>
        <end position="1108"/>
    </location>
</feature>
<evidence type="ECO:0000259" key="15">
    <source>
        <dbReference type="PROSITE" id="PS50110"/>
    </source>
</evidence>
<feature type="domain" description="Phytochrome chromophore attachment site" evidence="13">
    <location>
        <begin position="377"/>
        <end position="539"/>
    </location>
</feature>
<evidence type="ECO:0000256" key="1">
    <source>
        <dbReference type="ARBA" id="ARBA00022543"/>
    </source>
</evidence>
<dbReference type="InterPro" id="IPR004358">
    <property type="entry name" value="Sig_transdc_His_kin-like_C"/>
</dbReference>
<feature type="compositionally biased region" description="Polar residues" evidence="12">
    <location>
        <begin position="45"/>
        <end position="54"/>
    </location>
</feature>
<evidence type="ECO:0000313" key="16">
    <source>
        <dbReference type="EMBL" id="RPA85502.1"/>
    </source>
</evidence>
<feature type="domain" description="Histidine kinase" evidence="14">
    <location>
        <begin position="755"/>
        <end position="1055"/>
    </location>
</feature>
<keyword evidence="9" id="KW-0902">Two-component regulatory system</keyword>
<keyword evidence="10" id="KW-0675">Receptor</keyword>
<keyword evidence="17" id="KW-1185">Reference proteome</keyword>
<evidence type="ECO:0000256" key="10">
    <source>
        <dbReference type="ARBA" id="ARBA00023170"/>
    </source>
</evidence>
<dbReference type="SUPFAM" id="SSF55874">
    <property type="entry name" value="ATPase domain of HSP90 chaperone/DNA topoisomerase II/histidine kinase"/>
    <property type="match status" value="2"/>
</dbReference>
<keyword evidence="4" id="KW-0808">Transferase</keyword>
<evidence type="ECO:0000259" key="14">
    <source>
        <dbReference type="PROSITE" id="PS50109"/>
    </source>
</evidence>
<dbReference type="GO" id="GO:0006355">
    <property type="term" value="P:regulation of DNA-templated transcription"/>
    <property type="evidence" value="ECO:0007669"/>
    <property type="project" value="InterPro"/>
</dbReference>
<dbReference type="InterPro" id="IPR003661">
    <property type="entry name" value="HisK_dim/P_dom"/>
</dbReference>
<dbReference type="PANTHER" id="PTHR43065:SF10">
    <property type="entry name" value="PEROXIDE STRESS-ACTIVATED HISTIDINE KINASE MAK3"/>
    <property type="match status" value="1"/>
</dbReference>
<dbReference type="InterPro" id="IPR005467">
    <property type="entry name" value="His_kinase_dom"/>
</dbReference>
<evidence type="ECO:0000256" key="12">
    <source>
        <dbReference type="SAM" id="MobiDB-lite"/>
    </source>
</evidence>
<keyword evidence="7" id="KW-0067">ATP-binding</keyword>
<dbReference type="Pfam" id="PF01590">
    <property type="entry name" value="GAF"/>
    <property type="match status" value="1"/>
</dbReference>
<feature type="compositionally biased region" description="Basic and acidic residues" evidence="12">
    <location>
        <begin position="1383"/>
        <end position="1406"/>
    </location>
</feature>
<gene>
    <name evidence="16" type="ORF">BJ508DRAFT_177316</name>
</gene>
<dbReference type="InterPro" id="IPR016132">
    <property type="entry name" value="Phyto_chromo_attachment"/>
</dbReference>
<evidence type="ECO:0000313" key="17">
    <source>
        <dbReference type="Proteomes" id="UP000275078"/>
    </source>
</evidence>
<dbReference type="SUPFAM" id="SSF52172">
    <property type="entry name" value="CheY-like"/>
    <property type="match status" value="1"/>
</dbReference>
<keyword evidence="1" id="KW-0600">Photoreceptor protein</keyword>
<dbReference type="GO" id="GO:0005524">
    <property type="term" value="F:ATP binding"/>
    <property type="evidence" value="ECO:0007669"/>
    <property type="project" value="UniProtKB-KW"/>
</dbReference>
<dbReference type="GO" id="GO:0000155">
    <property type="term" value="F:phosphorelay sensor kinase activity"/>
    <property type="evidence" value="ECO:0007669"/>
    <property type="project" value="InterPro"/>
</dbReference>
<dbReference type="CDD" id="cd17546">
    <property type="entry name" value="REC_hyHK_CKI1_RcsC-like"/>
    <property type="match status" value="1"/>
</dbReference>
<evidence type="ECO:0000256" key="11">
    <source>
        <dbReference type="PROSITE-ProRule" id="PRU00169"/>
    </source>
</evidence>
<dbReference type="InterPro" id="IPR003018">
    <property type="entry name" value="GAF"/>
</dbReference>
<accession>A0A3N4IH80</accession>
<dbReference type="PRINTS" id="PR00344">
    <property type="entry name" value="BCTRLSENSOR"/>
</dbReference>
<dbReference type="SUPFAM" id="SSF55785">
    <property type="entry name" value="PYP-like sensor domain (PAS domain)"/>
    <property type="match status" value="1"/>
</dbReference>
<organism evidence="16 17">
    <name type="scientific">Ascobolus immersus RN42</name>
    <dbReference type="NCBI Taxonomy" id="1160509"/>
    <lineage>
        <taxon>Eukaryota</taxon>
        <taxon>Fungi</taxon>
        <taxon>Dikarya</taxon>
        <taxon>Ascomycota</taxon>
        <taxon>Pezizomycotina</taxon>
        <taxon>Pezizomycetes</taxon>
        <taxon>Pezizales</taxon>
        <taxon>Ascobolaceae</taxon>
        <taxon>Ascobolus</taxon>
    </lineage>
</organism>
<dbReference type="Gene3D" id="3.30.450.40">
    <property type="match status" value="1"/>
</dbReference>
<feature type="compositionally biased region" description="Low complexity" evidence="12">
    <location>
        <begin position="985"/>
        <end position="1010"/>
    </location>
</feature>
<protein>
    <submittedName>
        <fullName evidence="16">Uncharacterized protein</fullName>
    </submittedName>
</protein>
<dbReference type="InterPro" id="IPR043150">
    <property type="entry name" value="Phytochrome_PHY_sf"/>
</dbReference>
<dbReference type="PANTHER" id="PTHR43065">
    <property type="entry name" value="SENSOR HISTIDINE KINASE"/>
    <property type="match status" value="1"/>
</dbReference>
<dbReference type="InterPro" id="IPR001789">
    <property type="entry name" value="Sig_transdc_resp-reg_receiver"/>
</dbReference>
<evidence type="ECO:0000256" key="8">
    <source>
        <dbReference type="ARBA" id="ARBA00022991"/>
    </source>
</evidence>
<dbReference type="PROSITE" id="PS50046">
    <property type="entry name" value="PHYTOCHROME_2"/>
    <property type="match status" value="1"/>
</dbReference>
<sequence length="1523" mass="169460">MEGQEPAKFPKASKQPTQPSATHDDRSTVDSYFDERHRVAGLRPDSQQSPSSNVDMPELSPLSTDRIFPIKSALKIDQSTRASSSETVPLWGSRSNKASDSNTIAEESEESGTPYTSGVASPGSERSYPDLHYTVRHRYEQTAEGHMVVVSTNEQLQRCEDEPIHTPGAVQSFGVMVVLQMDDERLNVRMVSENSKSILDYSPKELFALDSFCNILSTDQAGKLWEHCEFALEDDWQEGDSITEDAASTAGRKVDPDVFALEVKAQSGEPIRLWCAVHVPENNNNRDQIICEFELEDDQKWPLMTDDLDDHDRDWDPPWTTGVKTSPEDAAKSLVDIHRPLRKVRARKRRGAGGETEALALYNLTSQIQDQLRSATKLSDLLGILIGLIKELSSFHRVMVYQFDESWNGTVVAELLDPRSSMDYYLGLNFPASDIPAQARMLYLKNKTRILYDRDQKTARMVCRSAEDLETPLDMTHSYLRAMSPIHIEYLRNMQVRASMSISICAFGNLWGLISCHTYGKHGMRVSFPLRRLFRMLTEDIGRNIERLSYESRLHARKLINTVPTEENPSGYIIATSDDLLRLFDADFGMLNIKNETKLLGKLEDSQEALVLLAYLRIRSFNAIVYSREIERDFPDLTNTTGKGFKTIAGLLLVPLSSTGADFIVLFRLGQLRKVRWAGNPYEKIVKPGRKALLEPRKSFQVWSETVGGVSKEWTDEQVETASVMCLIYGKFIEVWRQKEAVLQSSQLTKILLANASHEVRTPLNHIINYLEIALEGPLDPEARDNLAKSHSASLSLIYAINDLLDLTRLEEGHDLVKEEDFDISATINDLASLLKEDASRKGLSFEVVVHPGFPKFVKGDQSKVRRAVANVAANAIQYTEKGGVRLELIPSYCCNNDQPHDEEGARVDVQIVIQDTGIGMSEAEVDVLFQEFENVEALEYDAMSTASGSEVTGRSIRRKSQPTTPPSSPNRRRSVADSSAPDNGGSMPSSSSNQNRVSRSNSRGSTTSTAPQQRMLGLGLAVVARLVRNMDGQLRLKSEKGNGTKFIIQLPFRLPTGHGAIDVERIMRESGPMTPPIPQTEGEVWLIDSKRPHLEMFARSTSRDSNRSGKSGRSEGNSSTRSRGSEIDKIVTAFGSSPKHEYGPVLQDRRGSLDIDASEGPTQLKLKSATTHSARSGSPRPRSPSSPHPFTPAPKLPQPPRSLTLNLPKCSVLVAEDDPVNAMLMKKRLHKAGCRVHVASNGLACVDEFARRRRSVTDGAPTRSEYDVVLMDMQMPIMDGGTATQRIRQIERESGIPRIPIFAVSASLREESKEDYVDFGFDGWVMKPVDFGRVDKLFAGIYDANRRREEIYIKGEWERGGWFSANATCGGKRVATTDKTDWYRHHEGTGPDKKGPSRSDQDEFARLAASEGRIEEEPEVSSKPSDNQVANRPIPTVGVVPPEPTTTSRSQTDLYERDPNATKPSDPHGSSSSTLARPTPPSRAHTAPESRPSYVKGEASSGKDPEVRGEVDEKLTKSRATD</sequence>
<keyword evidence="2 11" id="KW-0597">Phosphoprotein</keyword>
<reference evidence="16 17" key="1">
    <citation type="journal article" date="2018" name="Nat. Ecol. Evol.">
        <title>Pezizomycetes genomes reveal the molecular basis of ectomycorrhizal truffle lifestyle.</title>
        <authorList>
            <person name="Murat C."/>
            <person name="Payen T."/>
            <person name="Noel B."/>
            <person name="Kuo A."/>
            <person name="Morin E."/>
            <person name="Chen J."/>
            <person name="Kohler A."/>
            <person name="Krizsan K."/>
            <person name="Balestrini R."/>
            <person name="Da Silva C."/>
            <person name="Montanini B."/>
            <person name="Hainaut M."/>
            <person name="Levati E."/>
            <person name="Barry K.W."/>
            <person name="Belfiori B."/>
            <person name="Cichocki N."/>
            <person name="Clum A."/>
            <person name="Dockter R.B."/>
            <person name="Fauchery L."/>
            <person name="Guy J."/>
            <person name="Iotti M."/>
            <person name="Le Tacon F."/>
            <person name="Lindquist E.A."/>
            <person name="Lipzen A."/>
            <person name="Malagnac F."/>
            <person name="Mello A."/>
            <person name="Molinier V."/>
            <person name="Miyauchi S."/>
            <person name="Poulain J."/>
            <person name="Riccioni C."/>
            <person name="Rubini A."/>
            <person name="Sitrit Y."/>
            <person name="Splivallo R."/>
            <person name="Traeger S."/>
            <person name="Wang M."/>
            <person name="Zifcakova L."/>
            <person name="Wipf D."/>
            <person name="Zambonelli A."/>
            <person name="Paolocci F."/>
            <person name="Nowrousian M."/>
            <person name="Ottonello S."/>
            <person name="Baldrian P."/>
            <person name="Spatafora J.W."/>
            <person name="Henrissat B."/>
            <person name="Nagy L.G."/>
            <person name="Aury J.M."/>
            <person name="Wincker P."/>
            <person name="Grigoriev I.V."/>
            <person name="Bonfante P."/>
            <person name="Martin F.M."/>
        </authorList>
    </citation>
    <scope>NUCLEOTIDE SEQUENCE [LARGE SCALE GENOMIC DNA]</scope>
    <source>
        <strain evidence="16 17">RN42</strain>
    </source>
</reference>
<evidence type="ECO:0000256" key="6">
    <source>
        <dbReference type="ARBA" id="ARBA00022777"/>
    </source>
</evidence>
<dbReference type="STRING" id="1160509.A0A3N4IH80"/>
<dbReference type="PROSITE" id="PS50110">
    <property type="entry name" value="RESPONSE_REGULATORY"/>
    <property type="match status" value="1"/>
</dbReference>
<feature type="compositionally biased region" description="Pro residues" evidence="12">
    <location>
        <begin position="1182"/>
        <end position="1201"/>
    </location>
</feature>
<keyword evidence="6" id="KW-0418">Kinase</keyword>
<dbReference type="InterPro" id="IPR013654">
    <property type="entry name" value="PAS_2"/>
</dbReference>
<dbReference type="Pfam" id="PF00512">
    <property type="entry name" value="HisKA"/>
    <property type="match status" value="1"/>
</dbReference>
<feature type="region of interest" description="Disordered" evidence="12">
    <location>
        <begin position="1383"/>
        <end position="1523"/>
    </location>
</feature>
<dbReference type="PROSITE" id="PS50109">
    <property type="entry name" value="HIS_KIN"/>
    <property type="match status" value="1"/>
</dbReference>
<dbReference type="GO" id="GO:0009881">
    <property type="term" value="F:photoreceptor activity"/>
    <property type="evidence" value="ECO:0007669"/>
    <property type="project" value="UniProtKB-KW"/>
</dbReference>
<feature type="compositionally biased region" description="Basic and acidic residues" evidence="12">
    <location>
        <begin position="22"/>
        <end position="38"/>
    </location>
</feature>
<feature type="compositionally biased region" description="Polar residues" evidence="12">
    <location>
        <begin position="77"/>
        <end position="119"/>
    </location>
</feature>
<dbReference type="GO" id="GO:0009584">
    <property type="term" value="P:detection of visible light"/>
    <property type="evidence" value="ECO:0007669"/>
    <property type="project" value="InterPro"/>
</dbReference>
<dbReference type="InterPro" id="IPR036890">
    <property type="entry name" value="HATPase_C_sf"/>
</dbReference>
<keyword evidence="8" id="KW-0157">Chromophore</keyword>
<name>A0A3N4IH80_ASCIM</name>
<feature type="region of interest" description="Disordered" evidence="12">
    <location>
        <begin position="1"/>
        <end position="63"/>
    </location>
</feature>
<keyword evidence="3" id="KW-0716">Sensory transduction</keyword>
<dbReference type="InterPro" id="IPR035965">
    <property type="entry name" value="PAS-like_dom_sf"/>
</dbReference>
<dbReference type="SUPFAM" id="SSF47384">
    <property type="entry name" value="Homodimeric domain of signal transducing histidine kinase"/>
    <property type="match status" value="1"/>
</dbReference>
<dbReference type="SMART" id="SM00387">
    <property type="entry name" value="HATPase_c"/>
    <property type="match status" value="1"/>
</dbReference>
<dbReference type="EMBL" id="ML119653">
    <property type="protein sequence ID" value="RPA85502.1"/>
    <property type="molecule type" value="Genomic_DNA"/>
</dbReference>
<dbReference type="SMART" id="SM00448">
    <property type="entry name" value="REC"/>
    <property type="match status" value="1"/>
</dbReference>
<feature type="modified residue" description="4-aspartylphosphate" evidence="11">
    <location>
        <position position="1273"/>
    </location>
</feature>
<dbReference type="OrthoDB" id="2015534at2759"/>
<evidence type="ECO:0000259" key="13">
    <source>
        <dbReference type="PROSITE" id="PS50046"/>
    </source>
</evidence>
<dbReference type="InterPro" id="IPR036097">
    <property type="entry name" value="HisK_dim/P_sf"/>
</dbReference>
<dbReference type="Proteomes" id="UP000275078">
    <property type="component" value="Unassembled WGS sequence"/>
</dbReference>
<dbReference type="Gene3D" id="3.30.450.20">
    <property type="entry name" value="PAS domain"/>
    <property type="match status" value="1"/>
</dbReference>
<feature type="region of interest" description="Disordered" evidence="12">
    <location>
        <begin position="947"/>
        <end position="1014"/>
    </location>
</feature>
<dbReference type="Gene3D" id="3.30.450.270">
    <property type="match status" value="1"/>
</dbReference>
<dbReference type="Pfam" id="PF00360">
    <property type="entry name" value="PHY"/>
    <property type="match status" value="1"/>
</dbReference>
<dbReference type="Pfam" id="PF08446">
    <property type="entry name" value="PAS_2"/>
    <property type="match status" value="1"/>
</dbReference>
<feature type="compositionally biased region" description="Basic and acidic residues" evidence="12">
    <location>
        <begin position="1502"/>
        <end position="1523"/>
    </location>
</feature>
<keyword evidence="5" id="KW-0547">Nucleotide-binding</keyword>
<dbReference type="InterPro" id="IPR013515">
    <property type="entry name" value="Phytochrome_cen-reg"/>
</dbReference>
<feature type="region of interest" description="Disordered" evidence="12">
    <location>
        <begin position="1098"/>
        <end position="1127"/>
    </location>
</feature>
<dbReference type="SUPFAM" id="SSF55781">
    <property type="entry name" value="GAF domain-like"/>
    <property type="match status" value="2"/>
</dbReference>
<evidence type="ECO:0000256" key="9">
    <source>
        <dbReference type="ARBA" id="ARBA00023012"/>
    </source>
</evidence>
<dbReference type="CDD" id="cd00082">
    <property type="entry name" value="HisKA"/>
    <property type="match status" value="1"/>
</dbReference>
<evidence type="ECO:0000256" key="5">
    <source>
        <dbReference type="ARBA" id="ARBA00022741"/>
    </source>
</evidence>
<dbReference type="InterPro" id="IPR003594">
    <property type="entry name" value="HATPase_dom"/>
</dbReference>
<feature type="compositionally biased region" description="Polar residues" evidence="12">
    <location>
        <begin position="1109"/>
        <end position="1123"/>
    </location>
</feature>
<evidence type="ECO:0000256" key="7">
    <source>
        <dbReference type="ARBA" id="ARBA00022840"/>
    </source>
</evidence>
<dbReference type="Gene3D" id="3.40.50.2300">
    <property type="match status" value="1"/>
</dbReference>
<dbReference type="Gene3D" id="1.10.287.130">
    <property type="match status" value="1"/>
</dbReference>
<feature type="domain" description="Response regulatory" evidence="15">
    <location>
        <begin position="1212"/>
        <end position="1343"/>
    </location>
</feature>
<dbReference type="Pfam" id="PF00072">
    <property type="entry name" value="Response_reg"/>
    <property type="match status" value="1"/>
</dbReference>